<keyword evidence="2" id="KW-0732">Signal</keyword>
<feature type="region of interest" description="Disordered" evidence="1">
    <location>
        <begin position="148"/>
        <end position="167"/>
    </location>
</feature>
<dbReference type="AlphaFoldDB" id="A0A175VQ37"/>
<dbReference type="Pfam" id="PF12138">
    <property type="entry name" value="Spherulin4"/>
    <property type="match status" value="2"/>
</dbReference>
<evidence type="ECO:0000313" key="3">
    <source>
        <dbReference type="EMBL" id="KXX73503.1"/>
    </source>
</evidence>
<dbReference type="EMBL" id="LCTW02000462">
    <property type="protein sequence ID" value="KXX73503.1"/>
    <property type="molecule type" value="Genomic_DNA"/>
</dbReference>
<gene>
    <name evidence="3" type="ORF">MMYC01_209966</name>
</gene>
<feature type="signal peptide" evidence="2">
    <location>
        <begin position="1"/>
        <end position="18"/>
    </location>
</feature>
<sequence>MKPFTLLRLVGFAAVAVARTEVMLPLYTAPGGATPEPDWQAAVDAIRNNPDMHFYVVINPNNGPRNTSFPGNPGSCNVWNEADNSDWIPHGCNKDWSTNVDILNQLPNVQTLGYVYTRYGDTASRSIAEIEEDIAECVSRTHPNFLTTTRTRHNSHPHSASGRAWRDENTWTGRGNISIHGIWFDETGISIGNRTEYTQLTDYARRVFDEKDPADRGLFSIVMNPGSNPDQDYEPHLFAMSDAVVVRETCWTEVGSVECPGNYVPFDVSTLAPGSGLPHDDALRPKSVVLVHQVRDPPAANNETLYEQIQGVVGLGLHSTYFTSAEWNVTTMLPASVGVVAEFLSRANNEAQGQGDGAKLV</sequence>
<evidence type="ECO:0000256" key="2">
    <source>
        <dbReference type="SAM" id="SignalP"/>
    </source>
</evidence>
<organism evidence="3 4">
    <name type="scientific">Madurella mycetomatis</name>
    <dbReference type="NCBI Taxonomy" id="100816"/>
    <lineage>
        <taxon>Eukaryota</taxon>
        <taxon>Fungi</taxon>
        <taxon>Dikarya</taxon>
        <taxon>Ascomycota</taxon>
        <taxon>Pezizomycotina</taxon>
        <taxon>Sordariomycetes</taxon>
        <taxon>Sordariomycetidae</taxon>
        <taxon>Sordariales</taxon>
        <taxon>Sordariales incertae sedis</taxon>
        <taxon>Madurella</taxon>
    </lineage>
</organism>
<dbReference type="OrthoDB" id="5342184at2759"/>
<dbReference type="VEuPathDB" id="FungiDB:MMYC01_209966"/>
<protein>
    <submittedName>
        <fullName evidence="3">Spherulin-4</fullName>
    </submittedName>
</protein>
<proteinExistence type="predicted"/>
<evidence type="ECO:0000313" key="4">
    <source>
        <dbReference type="Proteomes" id="UP000078237"/>
    </source>
</evidence>
<keyword evidence="4" id="KW-1185">Reference proteome</keyword>
<reference evidence="3 4" key="1">
    <citation type="journal article" date="2016" name="Genome Announc.">
        <title>Genome Sequence of Madurella mycetomatis mm55, Isolated from a Human Mycetoma Case in Sudan.</title>
        <authorList>
            <person name="Smit S."/>
            <person name="Derks M.F."/>
            <person name="Bervoets S."/>
            <person name="Fahal A."/>
            <person name="van Leeuwen W."/>
            <person name="van Belkum A."/>
            <person name="van de Sande W.W."/>
        </authorList>
    </citation>
    <scope>NUCLEOTIDE SEQUENCE [LARGE SCALE GENOMIC DNA]</scope>
    <source>
        <strain evidence="4">mm55</strain>
    </source>
</reference>
<dbReference type="PANTHER" id="PTHR35040">
    <property type="match status" value="1"/>
</dbReference>
<comment type="caution">
    <text evidence="3">The sequence shown here is derived from an EMBL/GenBank/DDBJ whole genome shotgun (WGS) entry which is preliminary data.</text>
</comment>
<dbReference type="PANTHER" id="PTHR35040:SF9">
    <property type="entry name" value="4-LIKE CELL SURFACE PROTEIN, PUTATIVE (AFU_ORTHOLOGUE AFUA_4G14080)-RELATED"/>
    <property type="match status" value="1"/>
</dbReference>
<accession>A0A175VQ37</accession>
<name>A0A175VQ37_9PEZI</name>
<dbReference type="Proteomes" id="UP000078237">
    <property type="component" value="Unassembled WGS sequence"/>
</dbReference>
<dbReference type="InterPro" id="IPR021986">
    <property type="entry name" value="Spherulin4"/>
</dbReference>
<evidence type="ECO:0000256" key="1">
    <source>
        <dbReference type="SAM" id="MobiDB-lite"/>
    </source>
</evidence>
<feature type="chain" id="PRO_5008043187" evidence="2">
    <location>
        <begin position="19"/>
        <end position="361"/>
    </location>
</feature>